<dbReference type="Pfam" id="PF00107">
    <property type="entry name" value="ADH_zinc_N"/>
    <property type="match status" value="1"/>
</dbReference>
<evidence type="ECO:0000256" key="1">
    <source>
        <dbReference type="ARBA" id="ARBA00022723"/>
    </source>
</evidence>
<dbReference type="EMBL" id="SDHX01000001">
    <property type="protein sequence ID" value="RXK56951.1"/>
    <property type="molecule type" value="Genomic_DNA"/>
</dbReference>
<dbReference type="InterPro" id="IPR036291">
    <property type="entry name" value="NAD(P)-bd_dom_sf"/>
</dbReference>
<dbReference type="Gene3D" id="3.40.50.720">
    <property type="entry name" value="NAD(P)-binding Rossmann-like Domain"/>
    <property type="match status" value="1"/>
</dbReference>
<dbReference type="SMART" id="SM00829">
    <property type="entry name" value="PKS_ER"/>
    <property type="match status" value="1"/>
</dbReference>
<dbReference type="Proteomes" id="UP000290218">
    <property type="component" value="Unassembled WGS sequence"/>
</dbReference>
<evidence type="ECO:0000256" key="2">
    <source>
        <dbReference type="ARBA" id="ARBA00022833"/>
    </source>
</evidence>
<comment type="cofactor">
    <cofactor evidence="4">
        <name>Zn(2+)</name>
        <dbReference type="ChEBI" id="CHEBI:29105"/>
    </cofactor>
</comment>
<dbReference type="Pfam" id="PF08240">
    <property type="entry name" value="ADH_N"/>
    <property type="match status" value="1"/>
</dbReference>
<name>A0A4Q1CDA1_9BACT</name>
<dbReference type="AlphaFoldDB" id="A0A4Q1CDA1"/>
<comment type="similarity">
    <text evidence="4">Belongs to the zinc-containing alcohol dehydrogenase family.</text>
</comment>
<keyword evidence="7" id="KW-1185">Reference proteome</keyword>
<evidence type="ECO:0000256" key="4">
    <source>
        <dbReference type="RuleBase" id="RU361277"/>
    </source>
</evidence>
<dbReference type="SUPFAM" id="SSF51735">
    <property type="entry name" value="NAD(P)-binding Rossmann-fold domains"/>
    <property type="match status" value="1"/>
</dbReference>
<dbReference type="InterPro" id="IPR013149">
    <property type="entry name" value="ADH-like_C"/>
</dbReference>
<comment type="caution">
    <text evidence="6">The sequence shown here is derived from an EMBL/GenBank/DDBJ whole genome shotgun (WGS) entry which is preliminary data.</text>
</comment>
<reference evidence="6 7" key="1">
    <citation type="submission" date="2019-01" db="EMBL/GenBank/DDBJ databases">
        <title>Lacunisphaera sp. strain TWA-58.</title>
        <authorList>
            <person name="Chen W.-M."/>
        </authorList>
    </citation>
    <scope>NUCLEOTIDE SEQUENCE [LARGE SCALE GENOMIC DNA]</scope>
    <source>
        <strain evidence="6 7">TWA-58</strain>
    </source>
</reference>
<dbReference type="InterPro" id="IPR013154">
    <property type="entry name" value="ADH-like_N"/>
</dbReference>
<sequence>MQALILTDAMRFNLEDIPTPKPGPGEVLVAIKACGICGSDVHGMDGSTGRRRPPIVMGHEAAGTIAAVGPGVTAWQADERVTFDSTIYCGQCEHCRRGEVNLCHHRRVLGVSCEDYRQPGAFADYVVVPERILYRLPENLSFAEAALIEPFTIAFHAVRRHAAQLNDSALIIGCGMIGLALLQTARLAGYGRIVAVDTAHDRLQQARNLGVDDAVNSADGHSLDVLLKLTGGRGFDHVFEAVGVAATVDLALRAARKGGGVTLVGNVTPQVPLPLQVVVTRELSIYGSCASAGEYPACLDMMARGKISAKPLLSAVAPLREGPAWFDRLYRREPGLLKVILTPDAAS</sequence>
<dbReference type="GO" id="GO:0008270">
    <property type="term" value="F:zinc ion binding"/>
    <property type="evidence" value="ECO:0007669"/>
    <property type="project" value="InterPro"/>
</dbReference>
<dbReference type="SUPFAM" id="SSF50129">
    <property type="entry name" value="GroES-like"/>
    <property type="match status" value="1"/>
</dbReference>
<dbReference type="OrthoDB" id="9769198at2"/>
<evidence type="ECO:0000313" key="6">
    <source>
        <dbReference type="EMBL" id="RXK56951.1"/>
    </source>
</evidence>
<dbReference type="Gene3D" id="3.90.180.10">
    <property type="entry name" value="Medium-chain alcohol dehydrogenases, catalytic domain"/>
    <property type="match status" value="1"/>
</dbReference>
<gene>
    <name evidence="6" type="ORF">ESB00_08520</name>
</gene>
<accession>A0A4Q1CDA1</accession>
<dbReference type="CDD" id="cd08236">
    <property type="entry name" value="sugar_DH"/>
    <property type="match status" value="1"/>
</dbReference>
<dbReference type="InterPro" id="IPR011032">
    <property type="entry name" value="GroES-like_sf"/>
</dbReference>
<proteinExistence type="inferred from homology"/>
<dbReference type="InterPro" id="IPR020843">
    <property type="entry name" value="ER"/>
</dbReference>
<protein>
    <submittedName>
        <fullName evidence="6">Galactitol-1-phosphate 5-dehydrogenase</fullName>
    </submittedName>
</protein>
<dbReference type="GO" id="GO:0016616">
    <property type="term" value="F:oxidoreductase activity, acting on the CH-OH group of donors, NAD or NADP as acceptor"/>
    <property type="evidence" value="ECO:0007669"/>
    <property type="project" value="UniProtKB-ARBA"/>
</dbReference>
<dbReference type="InterPro" id="IPR002328">
    <property type="entry name" value="ADH_Zn_CS"/>
</dbReference>
<dbReference type="PANTHER" id="PTHR43401">
    <property type="entry name" value="L-THREONINE 3-DEHYDROGENASE"/>
    <property type="match status" value="1"/>
</dbReference>
<keyword evidence="3" id="KW-0560">Oxidoreductase</keyword>
<dbReference type="InterPro" id="IPR050129">
    <property type="entry name" value="Zn_alcohol_dh"/>
</dbReference>
<dbReference type="PANTHER" id="PTHR43401:SF2">
    <property type="entry name" value="L-THREONINE 3-DEHYDROGENASE"/>
    <property type="match status" value="1"/>
</dbReference>
<dbReference type="RefSeq" id="WP_129047275.1">
    <property type="nucleotide sequence ID" value="NZ_SDHX01000001.1"/>
</dbReference>
<dbReference type="PROSITE" id="PS00059">
    <property type="entry name" value="ADH_ZINC"/>
    <property type="match status" value="1"/>
</dbReference>
<feature type="domain" description="Enoyl reductase (ER)" evidence="5">
    <location>
        <begin position="5"/>
        <end position="313"/>
    </location>
</feature>
<organism evidence="6 7">
    <name type="scientific">Oleiharenicola lentus</name>
    <dbReference type="NCBI Taxonomy" id="2508720"/>
    <lineage>
        <taxon>Bacteria</taxon>
        <taxon>Pseudomonadati</taxon>
        <taxon>Verrucomicrobiota</taxon>
        <taxon>Opitutia</taxon>
        <taxon>Opitutales</taxon>
        <taxon>Opitutaceae</taxon>
        <taxon>Oleiharenicola</taxon>
    </lineage>
</organism>
<keyword evidence="2 4" id="KW-0862">Zinc</keyword>
<evidence type="ECO:0000259" key="5">
    <source>
        <dbReference type="SMART" id="SM00829"/>
    </source>
</evidence>
<evidence type="ECO:0000313" key="7">
    <source>
        <dbReference type="Proteomes" id="UP000290218"/>
    </source>
</evidence>
<keyword evidence="1 4" id="KW-0479">Metal-binding</keyword>
<evidence type="ECO:0000256" key="3">
    <source>
        <dbReference type="ARBA" id="ARBA00023002"/>
    </source>
</evidence>